<comment type="caution">
    <text evidence="1">The sequence shown here is derived from an EMBL/GenBank/DDBJ whole genome shotgun (WGS) entry which is preliminary data.</text>
</comment>
<dbReference type="Gene3D" id="2.60.120.920">
    <property type="match status" value="1"/>
</dbReference>
<evidence type="ECO:0000313" key="2">
    <source>
        <dbReference type="Proteomes" id="UP000605970"/>
    </source>
</evidence>
<dbReference type="EMBL" id="JABEBT010000065">
    <property type="protein sequence ID" value="KAF7634028.1"/>
    <property type="molecule type" value="Genomic_DNA"/>
</dbReference>
<protein>
    <submittedName>
        <fullName evidence="1">Uncharacterized protein</fullName>
    </submittedName>
</protein>
<dbReference type="Proteomes" id="UP000605970">
    <property type="component" value="Unassembled WGS sequence"/>
</dbReference>
<accession>A0A8S9ZKV4</accession>
<reference evidence="1" key="1">
    <citation type="journal article" date="2020" name="Ecol. Evol.">
        <title>Genome structure and content of the rice root-knot nematode (Meloidogyne graminicola).</title>
        <authorList>
            <person name="Phan N.T."/>
            <person name="Danchin E.G.J."/>
            <person name="Klopp C."/>
            <person name="Perfus-Barbeoch L."/>
            <person name="Kozlowski D.K."/>
            <person name="Koutsovoulos G.D."/>
            <person name="Lopez-Roques C."/>
            <person name="Bouchez O."/>
            <person name="Zahm M."/>
            <person name="Besnard G."/>
            <person name="Bellafiore S."/>
        </authorList>
    </citation>
    <scope>NUCLEOTIDE SEQUENCE</scope>
    <source>
        <strain evidence="1">VN-18</strain>
    </source>
</reference>
<keyword evidence="2" id="KW-1185">Reference proteome</keyword>
<dbReference type="InterPro" id="IPR043136">
    <property type="entry name" value="B30.2/SPRY_sf"/>
</dbReference>
<gene>
    <name evidence="1" type="ORF">Mgra_00006553</name>
</gene>
<evidence type="ECO:0000313" key="1">
    <source>
        <dbReference type="EMBL" id="KAF7634028.1"/>
    </source>
</evidence>
<sequence>MDEFKKLVDRNEALKKTVVTGNLKRKVDEFIEKSDKDLLKAKSDYEEMLVKQNKFLESMLPKISFYYLENSWTKISRQYLCSCCNNWCINSNPYNGVCRSGKGYVNLYNDGRIKYVKKEVNNSIKILANNTYTRKQNSANNELFYYEITFQLEDLQENVELFFGMFSDINDAYFTSVNKEFVFEQKNGENSTCYYVTLNELNIFKYTIVGCGILFPATTGTSATENLEFPKMFFTGDGVIIGKAIEFSNLNKKFIPFLRLKNCSITSTNFGKTQFVYDILKHISSLPYINEEWSGIR</sequence>
<proteinExistence type="predicted"/>
<dbReference type="AlphaFoldDB" id="A0A8S9ZKV4"/>
<name>A0A8S9ZKV4_9BILA</name>
<organism evidence="1 2">
    <name type="scientific">Meloidogyne graminicola</name>
    <dbReference type="NCBI Taxonomy" id="189291"/>
    <lineage>
        <taxon>Eukaryota</taxon>
        <taxon>Metazoa</taxon>
        <taxon>Ecdysozoa</taxon>
        <taxon>Nematoda</taxon>
        <taxon>Chromadorea</taxon>
        <taxon>Rhabditida</taxon>
        <taxon>Tylenchina</taxon>
        <taxon>Tylenchomorpha</taxon>
        <taxon>Tylenchoidea</taxon>
        <taxon>Meloidogynidae</taxon>
        <taxon>Meloidogyninae</taxon>
        <taxon>Meloidogyne</taxon>
    </lineage>
</organism>